<protein>
    <submittedName>
        <fullName evidence="2">DNA topoisomerase type IA zn finger domain protein</fullName>
    </submittedName>
</protein>
<dbReference type="Gene3D" id="2.70.180.20">
    <property type="match status" value="1"/>
</dbReference>
<dbReference type="InterPro" id="IPR049173">
    <property type="entry name" value="NucS_N_sf"/>
</dbReference>
<evidence type="ECO:0000259" key="1">
    <source>
        <dbReference type="Pfam" id="PF21003"/>
    </source>
</evidence>
<dbReference type="GeneID" id="8383948"/>
<name>C7NQT7_HALUD</name>
<gene>
    <name evidence="2" type="ordered locus">Huta_1668</name>
</gene>
<evidence type="ECO:0000313" key="3">
    <source>
        <dbReference type="Proteomes" id="UP000002071"/>
    </source>
</evidence>
<sequence>MHDGIHVVAGECTTTFDGSRVREHEQRGQVLVVVKPDNTVLVHDAEGYQPVAWLTRAETVTIDGTHLAATDGDQRLTVEIHDETASGRYPASAAGSPVGECPDCGAALVRVTDAVACTGCDERYGLPGDAEVIDDHCECGLPKMRVERGRAFEVCVDRECESMDDAVAEVFDREWDCPNCEGDLRILRRGGLLAGCEHYPECDTGFAFPAGVVVGECACGLPLFETAGGRRCLDATCEAWRDGTGGVPAES</sequence>
<organism evidence="2 3">
    <name type="scientific">Halorhabdus utahensis (strain DSM 12940 / JCM 11049 / AX-2)</name>
    <dbReference type="NCBI Taxonomy" id="519442"/>
    <lineage>
        <taxon>Archaea</taxon>
        <taxon>Methanobacteriati</taxon>
        <taxon>Methanobacteriota</taxon>
        <taxon>Stenosarchaea group</taxon>
        <taxon>Halobacteria</taxon>
        <taxon>Halobacteriales</taxon>
        <taxon>Haloarculaceae</taxon>
        <taxon>Halorhabdus</taxon>
    </lineage>
</organism>
<dbReference type="InterPro" id="IPR048302">
    <property type="entry name" value="NucS_N"/>
</dbReference>
<dbReference type="RefSeq" id="WP_015789414.1">
    <property type="nucleotide sequence ID" value="NC_013158.1"/>
</dbReference>
<reference evidence="2 3" key="1">
    <citation type="journal article" date="2009" name="Stand. Genomic Sci.">
        <title>Complete genome sequence of Halorhabdus utahensis type strain (AX-2).</title>
        <authorList>
            <person name="Anderson I."/>
            <person name="Tindall B.J."/>
            <person name="Pomrenke H."/>
            <person name="Goker M."/>
            <person name="Lapidus A."/>
            <person name="Nolan M."/>
            <person name="Copeland A."/>
            <person name="Glavina Del Rio T."/>
            <person name="Chen F."/>
            <person name="Tice H."/>
            <person name="Cheng J.F."/>
            <person name="Lucas S."/>
            <person name="Chertkov O."/>
            <person name="Bruce D."/>
            <person name="Brettin T."/>
            <person name="Detter J.C."/>
            <person name="Han C."/>
            <person name="Goodwin L."/>
            <person name="Land M."/>
            <person name="Hauser L."/>
            <person name="Chang Y.J."/>
            <person name="Jeffries C.D."/>
            <person name="Pitluck S."/>
            <person name="Pati A."/>
            <person name="Mavromatis K."/>
            <person name="Ivanova N."/>
            <person name="Ovchinnikova G."/>
            <person name="Chen A."/>
            <person name="Palaniappan K."/>
            <person name="Chain P."/>
            <person name="Rohde M."/>
            <person name="Bristow J."/>
            <person name="Eisen J.A."/>
            <person name="Markowitz V."/>
            <person name="Hugenholtz P."/>
            <person name="Kyrpides N.C."/>
            <person name="Klenk H.P."/>
        </authorList>
    </citation>
    <scope>NUCLEOTIDE SEQUENCE [LARGE SCALE GENOMIC DNA]</scope>
    <source>
        <strain evidence="3">DSM 12940 / JCM 11049 / AX-2</strain>
    </source>
</reference>
<dbReference type="HOGENOM" id="CLU_1131576_0_0_2"/>
<keyword evidence="3" id="KW-1185">Reference proteome</keyword>
<feature type="domain" description="Endonuclease NucS N-terminal PH-like" evidence="1">
    <location>
        <begin position="5"/>
        <end position="82"/>
    </location>
</feature>
<dbReference type="Pfam" id="PF21003">
    <property type="entry name" value="NucS_N"/>
    <property type="match status" value="1"/>
</dbReference>
<proteinExistence type="predicted"/>
<dbReference type="eggNOG" id="arCOG01305">
    <property type="taxonomic scope" value="Archaea"/>
</dbReference>
<dbReference type="Proteomes" id="UP000002071">
    <property type="component" value="Chromosome"/>
</dbReference>
<evidence type="ECO:0000313" key="2">
    <source>
        <dbReference type="EMBL" id="ACV11841.1"/>
    </source>
</evidence>
<accession>C7NQT7</accession>
<dbReference type="STRING" id="519442.Huta_1668"/>
<dbReference type="GO" id="GO:0016853">
    <property type="term" value="F:isomerase activity"/>
    <property type="evidence" value="ECO:0007669"/>
    <property type="project" value="UniProtKB-KW"/>
</dbReference>
<keyword evidence="2" id="KW-0413">Isomerase</keyword>
<dbReference type="EMBL" id="CP001687">
    <property type="protein sequence ID" value="ACV11841.1"/>
    <property type="molecule type" value="Genomic_DNA"/>
</dbReference>
<dbReference type="KEGG" id="hut:Huta_1668"/>
<dbReference type="OrthoDB" id="190320at2157"/>
<dbReference type="AlphaFoldDB" id="C7NQT7"/>